<accession>A0A2W5R1D0</accession>
<evidence type="ECO:0000313" key="1">
    <source>
        <dbReference type="EMBL" id="PZQ82654.1"/>
    </source>
</evidence>
<proteinExistence type="predicted"/>
<evidence type="ECO:0000313" key="2">
    <source>
        <dbReference type="Proteomes" id="UP000248887"/>
    </source>
</evidence>
<sequence length="469" mass="50149">MADNTGFVRMGGGVRLRTCLAGYDPENPALDERVLTYDSTWPNTLKVIHNGISYGGSLGGRAITYGTVGVPGARNGARQVKVLPFAGANGPFRPTLAWMRNGGGTLNFVAAGTSLSGPGETKTYARGYGVCAVNLRNDEILFSPARNDVDYVYFVFGTNPTAAEAPGGNSIVLGKHPLYGPGIYISRLGFDAETCSLDDMVMTSRRNHFQVAETGIAYPSIYSGGGALAPNDLASGDPFPLAGIAPVRTAAIVNLRGSYPHYPPVMAFAVDVGLGGEPRHQCSIFWLSPSQLLLTSSAGGGSGIKFAVVGSDPTYQFGVDTISGLDRVWWAKNDKLAVTKHNVTYGSAGPNDFLYRSDRLTPRFSGFGTIATAAASNFYDLPTPAPLGAGPPFAFMIVSDNLDYSGWWCGMGQVMMQDIADSNPSVNGPYYGPFFYGSIYDRTRYRWYRNAAFPASYFGYVSTMNISDF</sequence>
<dbReference type="Proteomes" id="UP000248887">
    <property type="component" value="Unassembled WGS sequence"/>
</dbReference>
<gene>
    <name evidence="1" type="ORF">DI549_10760</name>
</gene>
<reference evidence="1 2" key="1">
    <citation type="submission" date="2017-08" db="EMBL/GenBank/DDBJ databases">
        <title>Infants hospitalized years apart are colonized by the same room-sourced microbial strains.</title>
        <authorList>
            <person name="Brooks B."/>
            <person name="Olm M.R."/>
            <person name="Firek B.A."/>
            <person name="Baker R."/>
            <person name="Thomas B.C."/>
            <person name="Morowitz M.J."/>
            <person name="Banfield J.F."/>
        </authorList>
    </citation>
    <scope>NUCLEOTIDE SEQUENCE [LARGE SCALE GENOMIC DNA]</scope>
    <source>
        <strain evidence="1">S2_005_001_R2_27</strain>
    </source>
</reference>
<protein>
    <submittedName>
        <fullName evidence="1">Uncharacterized protein</fullName>
    </submittedName>
</protein>
<dbReference type="EMBL" id="QFQD01000030">
    <property type="protein sequence ID" value="PZQ82654.1"/>
    <property type="molecule type" value="Genomic_DNA"/>
</dbReference>
<dbReference type="AlphaFoldDB" id="A0A2W5R1D0"/>
<name>A0A2W5R1D0_ANCNO</name>
<organism evidence="1 2">
    <name type="scientific">Ancylobacter novellus</name>
    <name type="common">Thiobacillus novellus</name>
    <dbReference type="NCBI Taxonomy" id="921"/>
    <lineage>
        <taxon>Bacteria</taxon>
        <taxon>Pseudomonadati</taxon>
        <taxon>Pseudomonadota</taxon>
        <taxon>Alphaproteobacteria</taxon>
        <taxon>Hyphomicrobiales</taxon>
        <taxon>Xanthobacteraceae</taxon>
        <taxon>Ancylobacter</taxon>
    </lineage>
</organism>
<comment type="caution">
    <text evidence="1">The sequence shown here is derived from an EMBL/GenBank/DDBJ whole genome shotgun (WGS) entry which is preliminary data.</text>
</comment>